<organism evidence="5 6">
    <name type="scientific">Rhizophlyctis rosea</name>
    <dbReference type="NCBI Taxonomy" id="64517"/>
    <lineage>
        <taxon>Eukaryota</taxon>
        <taxon>Fungi</taxon>
        <taxon>Fungi incertae sedis</taxon>
        <taxon>Chytridiomycota</taxon>
        <taxon>Chytridiomycota incertae sedis</taxon>
        <taxon>Chytridiomycetes</taxon>
        <taxon>Rhizophlyctidales</taxon>
        <taxon>Rhizophlyctidaceae</taxon>
        <taxon>Rhizophlyctis</taxon>
    </lineage>
</organism>
<feature type="compositionally biased region" description="Acidic residues" evidence="3">
    <location>
        <begin position="505"/>
        <end position="522"/>
    </location>
</feature>
<dbReference type="PANTHER" id="PTHR46518:SF1">
    <property type="entry name" value="OUTER DYNEIN ARM-DOCKING COMPLEX SUBUNIT 3"/>
    <property type="match status" value="1"/>
</dbReference>
<dbReference type="GO" id="GO:0036064">
    <property type="term" value="C:ciliary basal body"/>
    <property type="evidence" value="ECO:0007669"/>
    <property type="project" value="TreeGrafter"/>
</dbReference>
<feature type="region of interest" description="Disordered" evidence="3">
    <location>
        <begin position="446"/>
        <end position="481"/>
    </location>
</feature>
<dbReference type="PANTHER" id="PTHR46518">
    <property type="entry name" value="COILED-COIL DOMAIN-CONTAINING PROTEIN 151"/>
    <property type="match status" value="1"/>
</dbReference>
<feature type="coiled-coil region" evidence="2">
    <location>
        <begin position="326"/>
        <end position="385"/>
    </location>
</feature>
<evidence type="ECO:0000313" key="5">
    <source>
        <dbReference type="EMBL" id="KAJ3057103.1"/>
    </source>
</evidence>
<keyword evidence="1 2" id="KW-0175">Coiled coil</keyword>
<accession>A0AAD5X556</accession>
<evidence type="ECO:0000256" key="3">
    <source>
        <dbReference type="SAM" id="MobiDB-lite"/>
    </source>
</evidence>
<feature type="compositionally biased region" description="Low complexity" evidence="3">
    <location>
        <begin position="464"/>
        <end position="478"/>
    </location>
</feature>
<name>A0AAD5X556_9FUNG</name>
<dbReference type="GO" id="GO:0097542">
    <property type="term" value="C:ciliary tip"/>
    <property type="evidence" value="ECO:0007669"/>
    <property type="project" value="TreeGrafter"/>
</dbReference>
<feature type="region of interest" description="Disordered" evidence="3">
    <location>
        <begin position="502"/>
        <end position="560"/>
    </location>
</feature>
<reference evidence="5" key="1">
    <citation type="submission" date="2020-05" db="EMBL/GenBank/DDBJ databases">
        <title>Phylogenomic resolution of chytrid fungi.</title>
        <authorList>
            <person name="Stajich J.E."/>
            <person name="Amses K."/>
            <person name="Simmons R."/>
            <person name="Seto K."/>
            <person name="Myers J."/>
            <person name="Bonds A."/>
            <person name="Quandt C.A."/>
            <person name="Barry K."/>
            <person name="Liu P."/>
            <person name="Grigoriev I."/>
            <person name="Longcore J.E."/>
            <person name="James T.Y."/>
        </authorList>
    </citation>
    <scope>NUCLEOTIDE SEQUENCE</scope>
    <source>
        <strain evidence="5">JEL0318</strain>
    </source>
</reference>
<dbReference type="GO" id="GO:0036158">
    <property type="term" value="P:outer dynein arm assembly"/>
    <property type="evidence" value="ECO:0007669"/>
    <property type="project" value="InterPro"/>
</dbReference>
<dbReference type="Proteomes" id="UP001212841">
    <property type="component" value="Unassembled WGS sequence"/>
</dbReference>
<protein>
    <recommendedName>
        <fullName evidence="4">ODAD1 central coiled coil region domain-containing protein</fullName>
    </recommendedName>
</protein>
<dbReference type="Pfam" id="PF21773">
    <property type="entry name" value="ODAD1_CC"/>
    <property type="match status" value="1"/>
</dbReference>
<dbReference type="GO" id="GO:0035253">
    <property type="term" value="C:ciliary rootlet"/>
    <property type="evidence" value="ECO:0007669"/>
    <property type="project" value="TreeGrafter"/>
</dbReference>
<evidence type="ECO:0000313" key="6">
    <source>
        <dbReference type="Proteomes" id="UP001212841"/>
    </source>
</evidence>
<proteinExistence type="predicted"/>
<feature type="compositionally biased region" description="Basic residues" evidence="3">
    <location>
        <begin position="541"/>
        <end position="554"/>
    </location>
</feature>
<dbReference type="EMBL" id="JADGJD010000011">
    <property type="protein sequence ID" value="KAJ3057103.1"/>
    <property type="molecule type" value="Genomic_DNA"/>
</dbReference>
<evidence type="ECO:0000259" key="4">
    <source>
        <dbReference type="Pfam" id="PF21773"/>
    </source>
</evidence>
<keyword evidence="6" id="KW-1185">Reference proteome</keyword>
<dbReference type="AlphaFoldDB" id="A0AAD5X556"/>
<sequence>MRSFDKSVLADEELHDLKLRFELLEGDRKAYYETSQWAIRQNKEEVGMLRAQNKELSDLIARLKKADDLSGRSPASAAGAELDRFDQRICELHKKYDELCAEGKAKQGKLRGLQDQLADLKRESEVVRRNLRDSEEAKEIRTLENRLDKATIKYNEAQSIRKTYEQILKRLQDERLTFDNQLAQFEKSLNAKRQDASELEMMSRDANHAKEVAKAELAKFEQQVAEERKQRERDLQLRKELVKQKLESSGDVDWKKLRMEDQPLESLTSQQQTQQNIDTERRDLLLASYEETMRLIKEATGVSLITEVIAKFQSQSTTHAHLSSLRSQNEARFEELKQKKRQVEEKYEELRFSGEARGGVGERIVKEMEGHLEDARKRCAESRERFERVARVVTGVKAGVQHLVEKLEGLKLPDNPATPKMSDETVVQLLNVCAQKLDLLSTSVEGKEMPEQPPITPSAPTPAPAATTTAATGAPGTTEPSGILQVSQALLPAFNTRVKLRPVEFEEGGAEDDEDNDDDTGDIPDRETIKKHTAQMLNARVKTKQPKKGKKKKAAKDEDD</sequence>
<feature type="compositionally biased region" description="Pro residues" evidence="3">
    <location>
        <begin position="451"/>
        <end position="463"/>
    </location>
</feature>
<comment type="caution">
    <text evidence="5">The sequence shown here is derived from an EMBL/GenBank/DDBJ whole genome shotgun (WGS) entry which is preliminary data.</text>
</comment>
<dbReference type="GO" id="GO:0003341">
    <property type="term" value="P:cilium movement"/>
    <property type="evidence" value="ECO:0007669"/>
    <property type="project" value="InterPro"/>
</dbReference>
<evidence type="ECO:0000256" key="2">
    <source>
        <dbReference type="SAM" id="Coils"/>
    </source>
</evidence>
<gene>
    <name evidence="5" type="ORF">HK097_000567</name>
</gene>
<dbReference type="InterPro" id="IPR033192">
    <property type="entry name" value="ODAD3"/>
</dbReference>
<dbReference type="InterPro" id="IPR049258">
    <property type="entry name" value="ODAD1_CC"/>
</dbReference>
<feature type="domain" description="ODAD1 central coiled coil region" evidence="4">
    <location>
        <begin position="138"/>
        <end position="408"/>
    </location>
</feature>
<feature type="coiled-coil region" evidence="2">
    <location>
        <begin position="103"/>
        <end position="237"/>
    </location>
</feature>
<evidence type="ECO:0000256" key="1">
    <source>
        <dbReference type="ARBA" id="ARBA00023054"/>
    </source>
</evidence>